<protein>
    <submittedName>
        <fullName evidence="2">IL-23</fullName>
    </submittedName>
</protein>
<dbReference type="SMR" id="C9E603"/>
<keyword evidence="1" id="KW-0812">Transmembrane</keyword>
<feature type="non-terminal residue" evidence="2">
    <location>
        <position position="1"/>
    </location>
</feature>
<proteinExistence type="evidence at transcript level"/>
<keyword evidence="1" id="KW-1133">Transmembrane helix</keyword>
<evidence type="ECO:0000313" key="2">
    <source>
        <dbReference type="EMBL" id="ACV87314.1"/>
    </source>
</evidence>
<feature type="transmembrane region" description="Helical" evidence="1">
    <location>
        <begin position="12"/>
        <end position="30"/>
    </location>
</feature>
<feature type="non-terminal residue" evidence="2">
    <location>
        <position position="73"/>
    </location>
</feature>
<name>C9E603_PIG</name>
<sequence length="73" mass="8217">MVSCCKHKCPDVRSFVLFLFCFVLGLHLWHMKVPRLGVESEVQLPATATATAMPDPSRISDLYHSSRMALRSP</sequence>
<accession>C9E603</accession>
<dbReference type="AlphaFoldDB" id="C9E603"/>
<dbReference type="EMBL" id="GQ463150">
    <property type="protein sequence ID" value="ACV87314.1"/>
    <property type="molecule type" value="mRNA"/>
</dbReference>
<keyword evidence="1" id="KW-0472">Membrane</keyword>
<organism evidence="2">
    <name type="scientific">Sus scrofa</name>
    <name type="common">Pig</name>
    <dbReference type="NCBI Taxonomy" id="9823"/>
    <lineage>
        <taxon>Eukaryota</taxon>
        <taxon>Metazoa</taxon>
        <taxon>Chordata</taxon>
        <taxon>Craniata</taxon>
        <taxon>Vertebrata</taxon>
        <taxon>Euteleostomi</taxon>
        <taxon>Mammalia</taxon>
        <taxon>Eutheria</taxon>
        <taxon>Laurasiatheria</taxon>
        <taxon>Artiodactyla</taxon>
        <taxon>Suina</taxon>
        <taxon>Suidae</taxon>
        <taxon>Sus</taxon>
    </lineage>
</organism>
<reference evidence="2" key="1">
    <citation type="submission" date="2009-08" db="EMBL/GenBank/DDBJ databases">
        <title>Cloning and molecular characterization of porcine IL-23.</title>
        <authorList>
            <person name="Shi N."/>
            <person name="Yin J."/>
            <person name="Ren X."/>
        </authorList>
    </citation>
    <scope>NUCLEOTIDE SEQUENCE</scope>
</reference>
<evidence type="ECO:0000256" key="1">
    <source>
        <dbReference type="SAM" id="Phobius"/>
    </source>
</evidence>